<dbReference type="AlphaFoldDB" id="A0A9J5Z081"/>
<sequence>MDNRLCFRSGRKSYEISMYSSESVLWFDWVENVRNSIRRRMSDASENRGKNFKSWRCRDFSTYIYCSQKFNKYGRFLSIITVKGYNRVVIIIPESSYNEGWDLVATKIEEFITNKTSTPGAFITNGGTTEQLLNEKGSFKDALNKSKWTLKEAEVTEVDVVKNQLSVKTQKGDNDLLRRCLVGQFNGRDEVPTRNEVRRWAQQTWKRLRISNISFQSRKAAEHILMGDWRRQGSTWSSSTPLVHSVMKEIGDKCGGWLENEEETELKNHLRWARIRVKGQRETIPLSIDVDDGNLIFSMPIWVESPAMYKKKEIVTNPRQVTIAGKGEPRVVLGCGKYKKTFHEKGKEVVGLYPTDFVGSDTQQVVSALEQVACSSAECLNLQESVGPDPILLNSTLPPDMDQPESPFGPIHLTPRPKPTTEPFIEAIGSQEPYQEEDRLLFQKSTDEMSFLIKKSNGFTKPFTNSILRESGKSEKIFEHSSIDEDTEFCMRMETTPKNFQSLSIDNLQIKEGKETSDLVLSQMDSIKGVDSEGEKGVIELFGEQMVEYEDPKPLAMDYSIVKDCIESQATLKFQLNLLKLSRLFGVSTKGYEKEFYSLIMKLEQNKPRENQKSKDSSSSSNNSVPKELRNLIFNMNFKDGEPRIRGRSLTIVEQ</sequence>
<dbReference type="PANTHER" id="PTHR34427:SF10">
    <property type="entry name" value="DUF4283 DOMAIN-CONTAINING PROTEIN"/>
    <property type="match status" value="1"/>
</dbReference>
<comment type="caution">
    <text evidence="1">The sequence shown here is derived from an EMBL/GenBank/DDBJ whole genome shotgun (WGS) entry which is preliminary data.</text>
</comment>
<dbReference type="EMBL" id="JACXVP010000005">
    <property type="protein sequence ID" value="KAG5605408.1"/>
    <property type="molecule type" value="Genomic_DNA"/>
</dbReference>
<dbReference type="Proteomes" id="UP000824120">
    <property type="component" value="Chromosome 5"/>
</dbReference>
<dbReference type="OrthoDB" id="1751344at2759"/>
<keyword evidence="2" id="KW-1185">Reference proteome</keyword>
<name>A0A9J5Z081_SOLCO</name>
<dbReference type="PANTHER" id="PTHR34427">
    <property type="entry name" value="DUF4283 DOMAIN PROTEIN"/>
    <property type="match status" value="1"/>
</dbReference>
<proteinExistence type="predicted"/>
<gene>
    <name evidence="1" type="ORF">H5410_026900</name>
</gene>
<protein>
    <recommendedName>
        <fullName evidence="3">DUF4283 domain-containing protein</fullName>
    </recommendedName>
</protein>
<evidence type="ECO:0000313" key="1">
    <source>
        <dbReference type="EMBL" id="KAG5605408.1"/>
    </source>
</evidence>
<reference evidence="1 2" key="1">
    <citation type="submission" date="2020-09" db="EMBL/GenBank/DDBJ databases">
        <title>De no assembly of potato wild relative species, Solanum commersonii.</title>
        <authorList>
            <person name="Cho K."/>
        </authorList>
    </citation>
    <scope>NUCLEOTIDE SEQUENCE [LARGE SCALE GENOMIC DNA]</scope>
    <source>
        <strain evidence="1">LZ3.2</strain>
        <tissue evidence="1">Leaf</tissue>
    </source>
</reference>
<accession>A0A9J5Z081</accession>
<evidence type="ECO:0008006" key="3">
    <source>
        <dbReference type="Google" id="ProtNLM"/>
    </source>
</evidence>
<organism evidence="1 2">
    <name type="scientific">Solanum commersonii</name>
    <name type="common">Commerson's wild potato</name>
    <name type="synonym">Commerson's nightshade</name>
    <dbReference type="NCBI Taxonomy" id="4109"/>
    <lineage>
        <taxon>Eukaryota</taxon>
        <taxon>Viridiplantae</taxon>
        <taxon>Streptophyta</taxon>
        <taxon>Embryophyta</taxon>
        <taxon>Tracheophyta</taxon>
        <taxon>Spermatophyta</taxon>
        <taxon>Magnoliopsida</taxon>
        <taxon>eudicotyledons</taxon>
        <taxon>Gunneridae</taxon>
        <taxon>Pentapetalae</taxon>
        <taxon>asterids</taxon>
        <taxon>lamiids</taxon>
        <taxon>Solanales</taxon>
        <taxon>Solanaceae</taxon>
        <taxon>Solanoideae</taxon>
        <taxon>Solaneae</taxon>
        <taxon>Solanum</taxon>
    </lineage>
</organism>
<evidence type="ECO:0000313" key="2">
    <source>
        <dbReference type="Proteomes" id="UP000824120"/>
    </source>
</evidence>